<dbReference type="Pfam" id="PF06722">
    <property type="entry name" value="EryCIII-like_C"/>
    <property type="match status" value="1"/>
</dbReference>
<dbReference type="Proteomes" id="UP000741013">
    <property type="component" value="Unassembled WGS sequence"/>
</dbReference>
<dbReference type="PANTHER" id="PTHR48050:SF13">
    <property type="entry name" value="STEROL 3-BETA-GLUCOSYLTRANSFERASE UGT80A2"/>
    <property type="match status" value="1"/>
</dbReference>
<dbReference type="Pfam" id="PF21036">
    <property type="entry name" value="EryCIII-like_N"/>
    <property type="match status" value="1"/>
</dbReference>
<reference evidence="7 8" key="1">
    <citation type="submission" date="2021-03" db="EMBL/GenBank/DDBJ databases">
        <title>Sequencing the genomes of 1000 actinobacteria strains.</title>
        <authorList>
            <person name="Klenk H.-P."/>
        </authorList>
    </citation>
    <scope>NUCLEOTIDE SEQUENCE [LARGE SCALE GENOMIC DNA]</scope>
    <source>
        <strain evidence="7 8">DSM 45510</strain>
    </source>
</reference>
<dbReference type="InterPro" id="IPR002213">
    <property type="entry name" value="UDP_glucos_trans"/>
</dbReference>
<dbReference type="EMBL" id="JAGGMS010000001">
    <property type="protein sequence ID" value="MBP2184242.1"/>
    <property type="molecule type" value="Genomic_DNA"/>
</dbReference>
<comment type="similarity">
    <text evidence="1">Belongs to the glycosyltransferase 28 family.</text>
</comment>
<evidence type="ECO:0000313" key="7">
    <source>
        <dbReference type="EMBL" id="MBP2184242.1"/>
    </source>
</evidence>
<dbReference type="PANTHER" id="PTHR48050">
    <property type="entry name" value="STEROL 3-BETA-GLUCOSYLTRANSFERASE"/>
    <property type="match status" value="1"/>
</dbReference>
<keyword evidence="4" id="KW-0045">Antibiotic biosynthesis</keyword>
<feature type="domain" description="Erythromycin biosynthesis protein CIII-like N-terminal" evidence="6">
    <location>
        <begin position="22"/>
        <end position="255"/>
    </location>
</feature>
<dbReference type="InterPro" id="IPR010610">
    <property type="entry name" value="EryCIII-like_C"/>
</dbReference>
<dbReference type="InterPro" id="IPR048284">
    <property type="entry name" value="EryCIII-like_N"/>
</dbReference>
<evidence type="ECO:0000256" key="3">
    <source>
        <dbReference type="ARBA" id="ARBA00022679"/>
    </source>
</evidence>
<evidence type="ECO:0000256" key="4">
    <source>
        <dbReference type="ARBA" id="ARBA00023194"/>
    </source>
</evidence>
<proteinExistence type="inferred from homology"/>
<gene>
    <name evidence="7" type="ORF">JOM49_005768</name>
</gene>
<evidence type="ECO:0000256" key="2">
    <source>
        <dbReference type="ARBA" id="ARBA00022676"/>
    </source>
</evidence>
<sequence length="418" mass="44839">MRVLFVTAAIKSHFTLLVPVAWALRAAGHEVRVASQPDIAGVIADSGLPAVPAGPALGLRRGKLLAGRPSGERLPFDVTEKRPEKLTWDHVRATLMVFPRMVSDVLACDAMLDDLVRFTARWRPDLVVWDALTYTGPVVAELCGAAHVRALFGPDHLARLRALFLRLSADRELVGYDDPVRQWLTDRLHRYDRGASFDEDMVLGQATIDPMPPCVRTGAGTRTIPVRFVPHSGRAVVEDWLLDEPPRPLICLTLGTSSRDLGLPSPPLAELFGAVAGLDADVVATVTRAQSGVHHVPGNVRLTDFVPLDLLLPRCAAIVHHFGAGSVATAVVHGVPQLRVSDGVNLWGEPDLAACLVAEGAALNVDASDVTAGILADNLAKLLEDPGFRDNAARLRQQALAEPSPHDIVPTLEELAGA</sequence>
<evidence type="ECO:0000259" key="6">
    <source>
        <dbReference type="Pfam" id="PF21036"/>
    </source>
</evidence>
<dbReference type="SUPFAM" id="SSF53756">
    <property type="entry name" value="UDP-Glycosyltransferase/glycogen phosphorylase"/>
    <property type="match status" value="1"/>
</dbReference>
<dbReference type="CDD" id="cd03784">
    <property type="entry name" value="GT1_Gtf-like"/>
    <property type="match status" value="1"/>
</dbReference>
<evidence type="ECO:0000256" key="1">
    <source>
        <dbReference type="ARBA" id="ARBA00006962"/>
    </source>
</evidence>
<comment type="caution">
    <text evidence="7">The sequence shown here is derived from an EMBL/GenBank/DDBJ whole genome shotgun (WGS) entry which is preliminary data.</text>
</comment>
<evidence type="ECO:0000313" key="8">
    <source>
        <dbReference type="Proteomes" id="UP000741013"/>
    </source>
</evidence>
<keyword evidence="8" id="KW-1185">Reference proteome</keyword>
<accession>A0ABS4PXT6</accession>
<dbReference type="InterPro" id="IPR030953">
    <property type="entry name" value="Glycosyl_450act"/>
</dbReference>
<dbReference type="NCBIfam" id="TIGR04516">
    <property type="entry name" value="glycosyl_450act"/>
    <property type="match status" value="1"/>
</dbReference>
<dbReference type="RefSeq" id="WP_209667288.1">
    <property type="nucleotide sequence ID" value="NZ_JAGGMS010000001.1"/>
</dbReference>
<keyword evidence="3" id="KW-0808">Transferase</keyword>
<name>A0ABS4PXT6_9PSEU</name>
<evidence type="ECO:0000259" key="5">
    <source>
        <dbReference type="Pfam" id="PF06722"/>
    </source>
</evidence>
<organism evidence="7 8">
    <name type="scientific">Amycolatopsis magusensis</name>
    <dbReference type="NCBI Taxonomy" id="882444"/>
    <lineage>
        <taxon>Bacteria</taxon>
        <taxon>Bacillati</taxon>
        <taxon>Actinomycetota</taxon>
        <taxon>Actinomycetes</taxon>
        <taxon>Pseudonocardiales</taxon>
        <taxon>Pseudonocardiaceae</taxon>
        <taxon>Amycolatopsis</taxon>
    </lineage>
</organism>
<feature type="domain" description="Erythromycin biosynthesis protein CIII-like C-terminal" evidence="5">
    <location>
        <begin position="270"/>
        <end position="415"/>
    </location>
</feature>
<keyword evidence="2" id="KW-0328">Glycosyltransferase</keyword>
<protein>
    <submittedName>
        <fullName evidence="7">Glycosyltransferase (Activator-dependent family)</fullName>
    </submittedName>
</protein>
<dbReference type="InterPro" id="IPR050426">
    <property type="entry name" value="Glycosyltransferase_28"/>
</dbReference>
<dbReference type="Gene3D" id="3.40.50.2000">
    <property type="entry name" value="Glycogen Phosphorylase B"/>
    <property type="match status" value="2"/>
</dbReference>